<dbReference type="AlphaFoldDB" id="A0A0A8Y1B0"/>
<reference evidence="1" key="1">
    <citation type="submission" date="2014-09" db="EMBL/GenBank/DDBJ databases">
        <authorList>
            <person name="Magalhaes I.L.F."/>
            <person name="Oliveira U."/>
            <person name="Santos F.R."/>
            <person name="Vidigal T.H.D.A."/>
            <person name="Brescovit A.D."/>
            <person name="Santos A.J."/>
        </authorList>
    </citation>
    <scope>NUCLEOTIDE SEQUENCE</scope>
    <source>
        <tissue evidence="1">Shoot tissue taken approximately 20 cm above the soil surface</tissue>
    </source>
</reference>
<name>A0A0A8Y1B0_ARUDO</name>
<protein>
    <submittedName>
        <fullName evidence="1">Uncharacterized protein</fullName>
    </submittedName>
</protein>
<proteinExistence type="predicted"/>
<organism evidence="1">
    <name type="scientific">Arundo donax</name>
    <name type="common">Giant reed</name>
    <name type="synonym">Donax arundinaceus</name>
    <dbReference type="NCBI Taxonomy" id="35708"/>
    <lineage>
        <taxon>Eukaryota</taxon>
        <taxon>Viridiplantae</taxon>
        <taxon>Streptophyta</taxon>
        <taxon>Embryophyta</taxon>
        <taxon>Tracheophyta</taxon>
        <taxon>Spermatophyta</taxon>
        <taxon>Magnoliopsida</taxon>
        <taxon>Liliopsida</taxon>
        <taxon>Poales</taxon>
        <taxon>Poaceae</taxon>
        <taxon>PACMAD clade</taxon>
        <taxon>Arundinoideae</taxon>
        <taxon>Arundineae</taxon>
        <taxon>Arundo</taxon>
    </lineage>
</organism>
<accession>A0A0A8Y1B0</accession>
<dbReference type="EMBL" id="GBRH01279075">
    <property type="protein sequence ID" value="JAD18820.1"/>
    <property type="molecule type" value="Transcribed_RNA"/>
</dbReference>
<evidence type="ECO:0000313" key="1">
    <source>
        <dbReference type="EMBL" id="JAD18820.1"/>
    </source>
</evidence>
<sequence length="34" mass="4047">MILKLYLFINHCMLLCKLKTATLIFSDAYMLSMY</sequence>
<reference evidence="1" key="2">
    <citation type="journal article" date="2015" name="Data Brief">
        <title>Shoot transcriptome of the giant reed, Arundo donax.</title>
        <authorList>
            <person name="Barrero R.A."/>
            <person name="Guerrero F.D."/>
            <person name="Moolhuijzen P."/>
            <person name="Goolsby J.A."/>
            <person name="Tidwell J."/>
            <person name="Bellgard S.E."/>
            <person name="Bellgard M.I."/>
        </authorList>
    </citation>
    <scope>NUCLEOTIDE SEQUENCE</scope>
    <source>
        <tissue evidence="1">Shoot tissue taken approximately 20 cm above the soil surface</tissue>
    </source>
</reference>